<reference evidence="1" key="1">
    <citation type="submission" date="2018-02" db="EMBL/GenBank/DDBJ databases">
        <title>Rhizophora mucronata_Transcriptome.</title>
        <authorList>
            <person name="Meera S.P."/>
            <person name="Sreeshan A."/>
            <person name="Augustine A."/>
        </authorList>
    </citation>
    <scope>NUCLEOTIDE SEQUENCE</scope>
    <source>
        <tissue evidence="1">Leaf</tissue>
    </source>
</reference>
<proteinExistence type="predicted"/>
<dbReference type="AlphaFoldDB" id="A0A2P2N8M7"/>
<protein>
    <submittedName>
        <fullName evidence="1">Uncharacterized protein</fullName>
    </submittedName>
</protein>
<organism evidence="1">
    <name type="scientific">Rhizophora mucronata</name>
    <name type="common">Asiatic mangrove</name>
    <dbReference type="NCBI Taxonomy" id="61149"/>
    <lineage>
        <taxon>Eukaryota</taxon>
        <taxon>Viridiplantae</taxon>
        <taxon>Streptophyta</taxon>
        <taxon>Embryophyta</taxon>
        <taxon>Tracheophyta</taxon>
        <taxon>Spermatophyta</taxon>
        <taxon>Magnoliopsida</taxon>
        <taxon>eudicotyledons</taxon>
        <taxon>Gunneridae</taxon>
        <taxon>Pentapetalae</taxon>
        <taxon>rosids</taxon>
        <taxon>fabids</taxon>
        <taxon>Malpighiales</taxon>
        <taxon>Rhizophoraceae</taxon>
        <taxon>Rhizophora</taxon>
    </lineage>
</organism>
<sequence length="21" mass="2447">MRGNDVLNGFVHCSVVYFYIL</sequence>
<dbReference type="EMBL" id="GGEC01058318">
    <property type="protein sequence ID" value="MBX38802.1"/>
    <property type="molecule type" value="Transcribed_RNA"/>
</dbReference>
<accession>A0A2P2N8M7</accession>
<evidence type="ECO:0000313" key="1">
    <source>
        <dbReference type="EMBL" id="MBX38802.1"/>
    </source>
</evidence>
<name>A0A2P2N8M7_RHIMU</name>